<dbReference type="AlphaFoldDB" id="A0AAE9ETP1"/>
<evidence type="ECO:0000256" key="1">
    <source>
        <dbReference type="ARBA" id="ARBA00004613"/>
    </source>
</evidence>
<organism evidence="6 7">
    <name type="scientific">Caenorhabditis briggsae</name>
    <dbReference type="NCBI Taxonomy" id="6238"/>
    <lineage>
        <taxon>Eukaryota</taxon>
        <taxon>Metazoa</taxon>
        <taxon>Ecdysozoa</taxon>
        <taxon>Nematoda</taxon>
        <taxon>Chromadorea</taxon>
        <taxon>Rhabditida</taxon>
        <taxon>Rhabditina</taxon>
        <taxon>Rhabditomorpha</taxon>
        <taxon>Rhabditoidea</taxon>
        <taxon>Rhabditidae</taxon>
        <taxon>Peloderinae</taxon>
        <taxon>Caenorhabditis</taxon>
    </lineage>
</organism>
<keyword evidence="4 5" id="KW-0732">Signal</keyword>
<accession>A0AAE9ETP1</accession>
<evidence type="ECO:0000256" key="5">
    <source>
        <dbReference type="SAM" id="SignalP"/>
    </source>
</evidence>
<comment type="subcellular location">
    <subcellularLocation>
        <location evidence="1">Secreted</location>
    </subcellularLocation>
</comment>
<dbReference type="InterPro" id="IPR009981">
    <property type="entry name" value="DUF1505"/>
</dbReference>
<sequence length="124" mass="13668">MKFFILVASFLVILVAGAPTSTSDTTENLVTQNVNNCEEKESTDNGKAVIFFKTCTRAYTWQTRNNDECNISTYYKKTVTTTPETSTEPLNGVAQCTKTPCDASEKITVDCATAFGERLSEIEN</sequence>
<keyword evidence="3" id="KW-0964">Secreted</keyword>
<name>A0AAE9ETP1_CAEBR</name>
<proteinExistence type="inferred from homology"/>
<evidence type="ECO:0000256" key="4">
    <source>
        <dbReference type="ARBA" id="ARBA00022729"/>
    </source>
</evidence>
<dbReference type="Pfam" id="PF07403">
    <property type="entry name" value="DUF1505"/>
    <property type="match status" value="1"/>
</dbReference>
<comment type="similarity">
    <text evidence="2">Belongs to the UPF0375 family.</text>
</comment>
<dbReference type="GO" id="GO:0005576">
    <property type="term" value="C:extracellular region"/>
    <property type="evidence" value="ECO:0007669"/>
    <property type="project" value="UniProtKB-SubCell"/>
</dbReference>
<protein>
    <submittedName>
        <fullName evidence="6">Uncharacterized protein</fullName>
    </submittedName>
</protein>
<gene>
    <name evidence="6" type="ORF">L5515_010455</name>
</gene>
<dbReference type="Proteomes" id="UP000829354">
    <property type="component" value="Chromosome IV"/>
</dbReference>
<dbReference type="EMBL" id="CP092623">
    <property type="protein sequence ID" value="UMM26977.1"/>
    <property type="molecule type" value="Genomic_DNA"/>
</dbReference>
<evidence type="ECO:0000313" key="7">
    <source>
        <dbReference type="Proteomes" id="UP000829354"/>
    </source>
</evidence>
<evidence type="ECO:0000256" key="2">
    <source>
        <dbReference type="ARBA" id="ARBA00005932"/>
    </source>
</evidence>
<evidence type="ECO:0000256" key="3">
    <source>
        <dbReference type="ARBA" id="ARBA00022525"/>
    </source>
</evidence>
<keyword evidence="7" id="KW-1185">Reference proteome</keyword>
<evidence type="ECO:0000313" key="6">
    <source>
        <dbReference type="EMBL" id="UMM26977.1"/>
    </source>
</evidence>
<feature type="signal peptide" evidence="5">
    <location>
        <begin position="1"/>
        <end position="17"/>
    </location>
</feature>
<reference evidence="6 7" key="1">
    <citation type="submission" date="2022-04" db="EMBL/GenBank/DDBJ databases">
        <title>Chromosome-level reference genomes for two strains of Caenorhabditis briggsae: an improved platform for comparative genomics.</title>
        <authorList>
            <person name="Stevens L."/>
            <person name="Andersen E."/>
        </authorList>
    </citation>
    <scope>NUCLEOTIDE SEQUENCE [LARGE SCALE GENOMIC DNA]</scope>
    <source>
        <strain evidence="6">VX34</strain>
        <tissue evidence="6">Whole-organism</tissue>
    </source>
</reference>
<feature type="chain" id="PRO_5042157274" evidence="5">
    <location>
        <begin position="18"/>
        <end position="124"/>
    </location>
</feature>